<name>A0A0F9R2M0_9ZZZZ</name>
<evidence type="ECO:0008006" key="2">
    <source>
        <dbReference type="Google" id="ProtNLM"/>
    </source>
</evidence>
<gene>
    <name evidence="1" type="ORF">LCGC14_1023330</name>
</gene>
<dbReference type="Pfam" id="PF10972">
    <property type="entry name" value="CsiV"/>
    <property type="match status" value="1"/>
</dbReference>
<accession>A0A0F9R2M0</accession>
<comment type="caution">
    <text evidence="1">The sequence shown here is derived from an EMBL/GenBank/DDBJ whole genome shotgun (WGS) entry which is preliminary data.</text>
</comment>
<dbReference type="InterPro" id="IPR021241">
    <property type="entry name" value="CsiV"/>
</dbReference>
<evidence type="ECO:0000313" key="1">
    <source>
        <dbReference type="EMBL" id="KKN11753.1"/>
    </source>
</evidence>
<protein>
    <recommendedName>
        <fullName evidence="2">Peptidoglycan-binding protein CsiV</fullName>
    </recommendedName>
</protein>
<reference evidence="1" key="1">
    <citation type="journal article" date="2015" name="Nature">
        <title>Complex archaea that bridge the gap between prokaryotes and eukaryotes.</title>
        <authorList>
            <person name="Spang A."/>
            <person name="Saw J.H."/>
            <person name="Jorgensen S.L."/>
            <person name="Zaremba-Niedzwiedzka K."/>
            <person name="Martijn J."/>
            <person name="Lind A.E."/>
            <person name="van Eijk R."/>
            <person name="Schleper C."/>
            <person name="Guy L."/>
            <person name="Ettema T.J."/>
        </authorList>
    </citation>
    <scope>NUCLEOTIDE SEQUENCE</scope>
</reference>
<dbReference type="AlphaFoldDB" id="A0A0F9R2M0"/>
<dbReference type="EMBL" id="LAZR01004103">
    <property type="protein sequence ID" value="KKN11753.1"/>
    <property type="molecule type" value="Genomic_DNA"/>
</dbReference>
<sequence length="201" mass="22298">MKSLSAMRFITGFILLLVSIQSYADQWYHVELVVFEQLSNNTDEQWPAMSGNDIRASLAPGMSTPQIQPASNNTLNSIASRLSSSSQYRVHYHQSWQQYIMRKGSAKAVKILSANGLIEGTVRLDKASYLHASVNLWLKQNAGETNNWSDASATGTNISAPHNPHLVESRRIRSNKLDFFDHPKMGALLKITPISTPAGVE</sequence>
<proteinExistence type="predicted"/>
<organism evidence="1">
    <name type="scientific">marine sediment metagenome</name>
    <dbReference type="NCBI Taxonomy" id="412755"/>
    <lineage>
        <taxon>unclassified sequences</taxon>
        <taxon>metagenomes</taxon>
        <taxon>ecological metagenomes</taxon>
    </lineage>
</organism>